<accession>H2Y1J3</accession>
<reference evidence="2" key="2">
    <citation type="journal article" date="2008" name="Genome Biol.">
        <title>Improved genome assembly and evidence-based global gene model set for the chordate Ciona intestinalis: new insight into intron and operon populations.</title>
        <authorList>
            <person name="Satou Y."/>
            <person name="Mineta K."/>
            <person name="Ogasawara M."/>
            <person name="Sasakura Y."/>
            <person name="Shoguchi E."/>
            <person name="Ueno K."/>
            <person name="Yamada L."/>
            <person name="Matsumoto J."/>
            <person name="Wasserscheid J."/>
            <person name="Dewar K."/>
            <person name="Wiley G.B."/>
            <person name="Macmil S.L."/>
            <person name="Roe B.A."/>
            <person name="Zeller R.W."/>
            <person name="Hastings K.E."/>
            <person name="Lemaire P."/>
            <person name="Lindquist E."/>
            <person name="Endo T."/>
            <person name="Hotta K."/>
            <person name="Inaba K."/>
        </authorList>
    </citation>
    <scope>NUCLEOTIDE SEQUENCE [LARGE SCALE GENOMIC DNA]</scope>
    <source>
        <strain evidence="2">wild type</strain>
    </source>
</reference>
<keyword evidence="1" id="KW-0812">Transmembrane</keyword>
<reference evidence="2" key="3">
    <citation type="submission" date="2025-08" db="UniProtKB">
        <authorList>
            <consortium name="Ensembl"/>
        </authorList>
    </citation>
    <scope>IDENTIFICATION</scope>
</reference>
<keyword evidence="3" id="KW-1185">Reference proteome</keyword>
<organism evidence="2 3">
    <name type="scientific">Ciona intestinalis</name>
    <name type="common">Transparent sea squirt</name>
    <name type="synonym">Ascidia intestinalis</name>
    <dbReference type="NCBI Taxonomy" id="7719"/>
    <lineage>
        <taxon>Eukaryota</taxon>
        <taxon>Metazoa</taxon>
        <taxon>Chordata</taxon>
        <taxon>Tunicata</taxon>
        <taxon>Ascidiacea</taxon>
        <taxon>Phlebobranchia</taxon>
        <taxon>Cionidae</taxon>
        <taxon>Ciona</taxon>
    </lineage>
</organism>
<reference evidence="3" key="1">
    <citation type="journal article" date="2002" name="Science">
        <title>The draft genome of Ciona intestinalis: insights into chordate and vertebrate origins.</title>
        <authorList>
            <person name="Dehal P."/>
            <person name="Satou Y."/>
            <person name="Campbell R.K."/>
            <person name="Chapman J."/>
            <person name="Degnan B."/>
            <person name="De Tomaso A."/>
            <person name="Davidson B."/>
            <person name="Di Gregorio A."/>
            <person name="Gelpke M."/>
            <person name="Goodstein D.M."/>
            <person name="Harafuji N."/>
            <person name="Hastings K.E."/>
            <person name="Ho I."/>
            <person name="Hotta K."/>
            <person name="Huang W."/>
            <person name="Kawashima T."/>
            <person name="Lemaire P."/>
            <person name="Martinez D."/>
            <person name="Meinertzhagen I.A."/>
            <person name="Necula S."/>
            <person name="Nonaka M."/>
            <person name="Putnam N."/>
            <person name="Rash S."/>
            <person name="Saiga H."/>
            <person name="Satake M."/>
            <person name="Terry A."/>
            <person name="Yamada L."/>
            <person name="Wang H.G."/>
            <person name="Awazu S."/>
            <person name="Azumi K."/>
            <person name="Boore J."/>
            <person name="Branno M."/>
            <person name="Chin-Bow S."/>
            <person name="DeSantis R."/>
            <person name="Doyle S."/>
            <person name="Francino P."/>
            <person name="Keys D.N."/>
            <person name="Haga S."/>
            <person name="Hayashi H."/>
            <person name="Hino K."/>
            <person name="Imai K.S."/>
            <person name="Inaba K."/>
            <person name="Kano S."/>
            <person name="Kobayashi K."/>
            <person name="Kobayashi M."/>
            <person name="Lee B.I."/>
            <person name="Makabe K.W."/>
            <person name="Manohar C."/>
            <person name="Matassi G."/>
            <person name="Medina M."/>
            <person name="Mochizuki Y."/>
            <person name="Mount S."/>
            <person name="Morishita T."/>
            <person name="Miura S."/>
            <person name="Nakayama A."/>
            <person name="Nishizaka S."/>
            <person name="Nomoto H."/>
            <person name="Ohta F."/>
            <person name="Oishi K."/>
            <person name="Rigoutsos I."/>
            <person name="Sano M."/>
            <person name="Sasaki A."/>
            <person name="Sasakura Y."/>
            <person name="Shoguchi E."/>
            <person name="Shin-i T."/>
            <person name="Spagnuolo A."/>
            <person name="Stainier D."/>
            <person name="Suzuki M.M."/>
            <person name="Tassy O."/>
            <person name="Takatori N."/>
            <person name="Tokuoka M."/>
            <person name="Yagi K."/>
            <person name="Yoshizaki F."/>
            <person name="Wada S."/>
            <person name="Zhang C."/>
            <person name="Hyatt P.D."/>
            <person name="Larimer F."/>
            <person name="Detter C."/>
            <person name="Doggett N."/>
            <person name="Glavina T."/>
            <person name="Hawkins T."/>
            <person name="Richardson P."/>
            <person name="Lucas S."/>
            <person name="Kohara Y."/>
            <person name="Levine M."/>
            <person name="Satoh N."/>
            <person name="Rokhsar D.S."/>
        </authorList>
    </citation>
    <scope>NUCLEOTIDE SEQUENCE [LARGE SCALE GENOMIC DNA]</scope>
</reference>
<evidence type="ECO:0000313" key="2">
    <source>
        <dbReference type="Ensembl" id="ENSCINP00000035777.1"/>
    </source>
</evidence>
<name>H2Y1J3_CIOIN</name>
<dbReference type="Proteomes" id="UP000008144">
    <property type="component" value="Chromosome 2"/>
</dbReference>
<evidence type="ECO:0000313" key="3">
    <source>
        <dbReference type="Proteomes" id="UP000008144"/>
    </source>
</evidence>
<reference evidence="2" key="4">
    <citation type="submission" date="2025-09" db="UniProtKB">
        <authorList>
            <consortium name="Ensembl"/>
        </authorList>
    </citation>
    <scope>IDENTIFICATION</scope>
</reference>
<dbReference type="EMBL" id="EAAA01001428">
    <property type="status" value="NOT_ANNOTATED_CDS"/>
    <property type="molecule type" value="Genomic_DNA"/>
</dbReference>
<sequence length="89" mass="10819">MDRIDTTSDFSELESLNEYSQHNLHQRVPVERMEVNMNDAYYNRKRRSSSFKWKWANCFAVTVYLIAIATPSTMLFYRYFLMEWPYQSV</sequence>
<protein>
    <submittedName>
        <fullName evidence="2">Uncharacterized protein</fullName>
    </submittedName>
</protein>
<keyword evidence="1" id="KW-0472">Membrane</keyword>
<proteinExistence type="predicted"/>
<feature type="transmembrane region" description="Helical" evidence="1">
    <location>
        <begin position="55"/>
        <end position="80"/>
    </location>
</feature>
<dbReference type="HOGENOM" id="CLU_2454023_0_0_1"/>
<dbReference type="AlphaFoldDB" id="H2Y1J3"/>
<dbReference type="Ensembl" id="ENSCINT00000035250.1">
    <property type="protein sequence ID" value="ENSCINP00000035777.1"/>
    <property type="gene ID" value="ENSCING00000019597.1"/>
</dbReference>
<evidence type="ECO:0000256" key="1">
    <source>
        <dbReference type="SAM" id="Phobius"/>
    </source>
</evidence>
<keyword evidence="1" id="KW-1133">Transmembrane helix</keyword>
<dbReference type="InParanoid" id="H2Y1J3"/>